<keyword evidence="4" id="KW-1185">Reference proteome</keyword>
<evidence type="ECO:0000256" key="1">
    <source>
        <dbReference type="SAM" id="MobiDB-lite"/>
    </source>
</evidence>
<feature type="region of interest" description="Disordered" evidence="1">
    <location>
        <begin position="577"/>
        <end position="600"/>
    </location>
</feature>
<name>A0A2K3E6L5_CHLRE</name>
<dbReference type="Gramene" id="PNW88377">
    <property type="protein sequence ID" value="PNW88377"/>
    <property type="gene ID" value="CHLRE_01g026850v5"/>
</dbReference>
<dbReference type="ExpressionAtlas" id="A0A2K3E6L5">
    <property type="expression patterns" value="baseline"/>
</dbReference>
<accession>A0A2K3E6L5</accession>
<feature type="region of interest" description="Disordered" evidence="1">
    <location>
        <begin position="295"/>
        <end position="314"/>
    </location>
</feature>
<dbReference type="EMBL" id="CM008962">
    <property type="protein sequence ID" value="PNW88377.1"/>
    <property type="molecule type" value="Genomic_DNA"/>
</dbReference>
<feature type="compositionally biased region" description="Low complexity" evidence="1">
    <location>
        <begin position="130"/>
        <end position="140"/>
    </location>
</feature>
<dbReference type="GeneID" id="66052059"/>
<organism evidence="3 4">
    <name type="scientific">Chlamydomonas reinhardtii</name>
    <name type="common">Chlamydomonas smithii</name>
    <dbReference type="NCBI Taxonomy" id="3055"/>
    <lineage>
        <taxon>Eukaryota</taxon>
        <taxon>Viridiplantae</taxon>
        <taxon>Chlorophyta</taxon>
        <taxon>core chlorophytes</taxon>
        <taxon>Chlorophyceae</taxon>
        <taxon>CS clade</taxon>
        <taxon>Chlamydomonadales</taxon>
        <taxon>Chlamydomonadaceae</taxon>
        <taxon>Chlamydomonas</taxon>
    </lineage>
</organism>
<dbReference type="PaxDb" id="3055-EDP09749"/>
<feature type="compositionally biased region" description="Polar residues" evidence="1">
    <location>
        <begin position="61"/>
        <end position="70"/>
    </location>
</feature>
<feature type="transmembrane region" description="Helical" evidence="2">
    <location>
        <begin position="1519"/>
        <end position="1538"/>
    </location>
</feature>
<keyword evidence="2" id="KW-0812">Transmembrane</keyword>
<feature type="region of interest" description="Disordered" evidence="1">
    <location>
        <begin position="934"/>
        <end position="963"/>
    </location>
</feature>
<keyword evidence="2" id="KW-1133">Transmembrane helix</keyword>
<dbReference type="KEGG" id="cre:CHLRE_01g026850v5"/>
<sequence>MSAAIECSPEHGAVASADHGGRSCSITSPRKRTGGPRSLSAGGEPPKQMPPHREEEEATECPQQPGSQAGSARALSFGRWFARRARPTDIAWLLADAVFTNVSHAARLGQALHCDSGDSGDGRSRGLGLGSSSSGNGSSSCSSSGSSNFPCSGGLWSKLLWSLSSGAVVDPLLRLRMWDFGNLLYTLGELAAVMIAVLAPCLYVRCRPVLIGAISAAPVVGGWLTLLLAPDAALRLCAVVYMCALRHRLGGICLGWRSAALLRFPTWAQLVTGPLVWLLAVPVLSHMDRRLPPAAGGSCSGGGGGGNGGGGSEEGRRVATHALLMFAAIVVLPHMLCRAWEARVLRPEYGKYLGDCVRAGRRDTCGSMRGDASGQVAGDATDAGATSERGATASGDDGDDARSSAACTSTYWDSTPSPGGPGGSSCTSGGGYRLLLRSGSVEAYRCDGVAAVGLLPASWSPAAPALTSAAAAAASAAGATAGRTDDACSSVRAEVAVTEAAHASISRAPVTRSPIRDGAVPMRFMAVVGLKPPVLGGLAAGRPSPVLYRPAAAAGASTSGGGLGRTSHTALVSIKVPVGHRGSDPGSGSNAADAGRSHSEAPYFEEASARVLQRTGAALEAYNRAAVELWPPAEPAARSSSSASNRSSGSSDGPGAGGGAAWSRPPAAVPLRCLSAVCVDGCVQLLMVVHFMAAGVAGEEAGGQEGEGQAVQAEPYPPVVHVDLQLPVPPLGQALTAPAAGIATVSEQAAAQATEPGGGVQTAVEAAARAAVQHWLAHAGAEAPAAGAAADALPLMASAMGASAFCWPPALPLLPRLAPADGAGAGQAGEGDEAVAVVVLQLPATASARGLRTVRCVLAGPAAVPAPGGDEGAGKAAVVHLDAEVPLYILQQPSHGRAGSAPDQAYIRMPVPSCARQTVPGLRMLHLLPPRAGHIAAEPATPGTSASSTAPSSQSDSDGGRDSTAPLAVVPLLVVGSEAAAELQQLHGQVLGDEAVARLHQLTTAAVVGAAVEAEAVSSHSAGEGLSGAAAALQHSGLTSLVLDFGALLQVTQSFAASGADADGADSKEPAAAAFGDLLRFLAAQRMAGCLREALAALQRAGVQLLLPGEDVQEAEGSAVTAAAASGGGGMLREQQHLQEVVDFLTLTTAAPAAPATPSAAVAATVQQARSHAAPAAAVVGYLLQGEGLLPPAPAADQRLAETAQGRRDGAAPAAAPSAATAPSAFTPAAGGIMHDEDISRASYGSSGTSCADDLARLESAASSAALTAHRLSGSLPARMAWWLRVLAFGFPRALPAPTPSQQTGSSSQQPQQDAPSSQPLSLEAAYQAYKAASCRPLDRMSLNLYTGFRVVSFVRTCATAAAEVTAPAAGSGRLLWVSWQTLRAVLTVRRRGLPVMPPAAAPELCAAAGGGCPRPYLEGCCGGLTDQQLQLLSQCLFLGAGLLGIVLAVCTRLHQRRRNAFLLLRAGLDAAALLAMMMPLPRWPAPLLGFPETWLDSNSRAGVHWLVFGLYEPLTLQLSPYLQAIQALIFVLPLTLLGYHSSGCRWRPALRFGFGHALLALAVSAATDTRSRVLYLHRARGGAGSRG</sequence>
<feature type="compositionally biased region" description="Low complexity" evidence="1">
    <location>
        <begin position="936"/>
        <end position="963"/>
    </location>
</feature>
<dbReference type="Proteomes" id="UP000006906">
    <property type="component" value="Chromosome 1"/>
</dbReference>
<feature type="region of interest" description="Disordered" evidence="1">
    <location>
        <begin position="1201"/>
        <end position="1231"/>
    </location>
</feature>
<feature type="transmembrane region" description="Helical" evidence="2">
    <location>
        <begin position="1463"/>
        <end position="1481"/>
    </location>
</feature>
<feature type="transmembrane region" description="Helical" evidence="2">
    <location>
        <begin position="209"/>
        <end position="229"/>
    </location>
</feature>
<dbReference type="InParanoid" id="A0A2K3E6L5"/>
<feature type="region of interest" description="Disordered" evidence="1">
    <location>
        <begin position="114"/>
        <end position="140"/>
    </location>
</feature>
<dbReference type="RefSeq" id="XP_042928486.1">
    <property type="nucleotide sequence ID" value="XM_043058572.1"/>
</dbReference>
<feature type="compositionally biased region" description="Low complexity" evidence="1">
    <location>
        <begin position="1300"/>
        <end position="1320"/>
    </location>
</feature>
<feature type="transmembrane region" description="Helical" evidence="2">
    <location>
        <begin position="183"/>
        <end position="203"/>
    </location>
</feature>
<reference evidence="3 4" key="1">
    <citation type="journal article" date="2007" name="Science">
        <title>The Chlamydomonas genome reveals the evolution of key animal and plant functions.</title>
        <authorList>
            <person name="Merchant S.S."/>
            <person name="Prochnik S.E."/>
            <person name="Vallon O."/>
            <person name="Harris E.H."/>
            <person name="Karpowicz S.J."/>
            <person name="Witman G.B."/>
            <person name="Terry A."/>
            <person name="Salamov A."/>
            <person name="Fritz-Laylin L.K."/>
            <person name="Marechal-Drouard L."/>
            <person name="Marshall W.F."/>
            <person name="Qu L.H."/>
            <person name="Nelson D.R."/>
            <person name="Sanderfoot A.A."/>
            <person name="Spalding M.H."/>
            <person name="Kapitonov V.V."/>
            <person name="Ren Q."/>
            <person name="Ferris P."/>
            <person name="Lindquist E."/>
            <person name="Shapiro H."/>
            <person name="Lucas S.M."/>
            <person name="Grimwood J."/>
            <person name="Schmutz J."/>
            <person name="Cardol P."/>
            <person name="Cerutti H."/>
            <person name="Chanfreau G."/>
            <person name="Chen C.L."/>
            <person name="Cognat V."/>
            <person name="Croft M.T."/>
            <person name="Dent R."/>
            <person name="Dutcher S."/>
            <person name="Fernandez E."/>
            <person name="Fukuzawa H."/>
            <person name="Gonzalez-Ballester D."/>
            <person name="Gonzalez-Halphen D."/>
            <person name="Hallmann A."/>
            <person name="Hanikenne M."/>
            <person name="Hippler M."/>
            <person name="Inwood W."/>
            <person name="Jabbari K."/>
            <person name="Kalanon M."/>
            <person name="Kuras R."/>
            <person name="Lefebvre P.A."/>
            <person name="Lemaire S.D."/>
            <person name="Lobanov A.V."/>
            <person name="Lohr M."/>
            <person name="Manuell A."/>
            <person name="Meier I."/>
            <person name="Mets L."/>
            <person name="Mittag M."/>
            <person name="Mittelmeier T."/>
            <person name="Moroney J.V."/>
            <person name="Moseley J."/>
            <person name="Napoli C."/>
            <person name="Nedelcu A.M."/>
            <person name="Niyogi K."/>
            <person name="Novoselov S.V."/>
            <person name="Paulsen I.T."/>
            <person name="Pazour G."/>
            <person name="Purton S."/>
            <person name="Ral J.P."/>
            <person name="Riano-Pachon D.M."/>
            <person name="Riekhof W."/>
            <person name="Rymarquis L."/>
            <person name="Schroda M."/>
            <person name="Stern D."/>
            <person name="Umen J."/>
            <person name="Willows R."/>
            <person name="Wilson N."/>
            <person name="Zimmer S.L."/>
            <person name="Allmer J."/>
            <person name="Balk J."/>
            <person name="Bisova K."/>
            <person name="Chen C.J."/>
            <person name="Elias M."/>
            <person name="Gendler K."/>
            <person name="Hauser C."/>
            <person name="Lamb M.R."/>
            <person name="Ledford H."/>
            <person name="Long J.C."/>
            <person name="Minagawa J."/>
            <person name="Page M.D."/>
            <person name="Pan J."/>
            <person name="Pootakham W."/>
            <person name="Roje S."/>
            <person name="Rose A."/>
            <person name="Stahlberg E."/>
            <person name="Terauchi A.M."/>
            <person name="Yang P."/>
            <person name="Ball S."/>
            <person name="Bowler C."/>
            <person name="Dieckmann C.L."/>
            <person name="Gladyshev V.N."/>
            <person name="Green P."/>
            <person name="Jorgensen R."/>
            <person name="Mayfield S."/>
            <person name="Mueller-Roeber B."/>
            <person name="Rajamani S."/>
            <person name="Sayre R.T."/>
            <person name="Brokstein P."/>
            <person name="Dubchak I."/>
            <person name="Goodstein D."/>
            <person name="Hornick L."/>
            <person name="Huang Y.W."/>
            <person name="Jhaveri J."/>
            <person name="Luo Y."/>
            <person name="Martinez D."/>
            <person name="Ngau W.C."/>
            <person name="Otillar B."/>
            <person name="Poliakov A."/>
            <person name="Porter A."/>
            <person name="Szajkowski L."/>
            <person name="Werner G."/>
            <person name="Zhou K."/>
            <person name="Grigoriev I.V."/>
            <person name="Rokhsar D.S."/>
            <person name="Grossman A.R."/>
        </authorList>
    </citation>
    <scope>NUCLEOTIDE SEQUENCE [LARGE SCALE GENOMIC DNA]</scope>
    <source>
        <strain evidence="4">CC-503</strain>
    </source>
</reference>
<dbReference type="OrthoDB" id="550381at2759"/>
<feature type="region of interest" description="Disordered" evidence="1">
    <location>
        <begin position="1"/>
        <end position="72"/>
    </location>
</feature>
<feature type="region of interest" description="Disordered" evidence="1">
    <location>
        <begin position="1297"/>
        <end position="1320"/>
    </location>
</feature>
<gene>
    <name evidence="3" type="ORF">CHLRE_01g026850v5</name>
</gene>
<evidence type="ECO:0000313" key="4">
    <source>
        <dbReference type="Proteomes" id="UP000006906"/>
    </source>
</evidence>
<keyword evidence="2" id="KW-0472">Membrane</keyword>
<feature type="compositionally biased region" description="Low complexity" evidence="1">
    <location>
        <begin position="1211"/>
        <end position="1230"/>
    </location>
</feature>
<protein>
    <submittedName>
        <fullName evidence="3">Uncharacterized protein</fullName>
    </submittedName>
</protein>
<feature type="region of interest" description="Disordered" evidence="1">
    <location>
        <begin position="635"/>
        <end position="662"/>
    </location>
</feature>
<feature type="transmembrane region" description="Helical" evidence="2">
    <location>
        <begin position="1432"/>
        <end position="1451"/>
    </location>
</feature>
<evidence type="ECO:0000313" key="3">
    <source>
        <dbReference type="EMBL" id="PNW88377.1"/>
    </source>
</evidence>
<proteinExistence type="predicted"/>
<feature type="compositionally biased region" description="Gly residues" evidence="1">
    <location>
        <begin position="298"/>
        <end position="312"/>
    </location>
</feature>
<evidence type="ECO:0000256" key="2">
    <source>
        <dbReference type="SAM" id="Phobius"/>
    </source>
</evidence>
<feature type="compositionally biased region" description="Low complexity" evidence="1">
    <location>
        <begin position="636"/>
        <end position="651"/>
    </location>
</feature>
<feature type="region of interest" description="Disordered" evidence="1">
    <location>
        <begin position="367"/>
        <end position="424"/>
    </location>
</feature>